<sequence length="153" mass="16263">MGKYIYDAILTPEEEGGYSVDVPALPGCFTCGDDYRDAAFMAADAMKTWIAAALADGRAVPPYERADAPEGCERVSVFVEADESYIVDGPVVSAAQAARELGVSAGRVTHMIDAGILDGYRSGRRTYVTEASIAARKAAPRNAGRPRREALEG</sequence>
<name>A0A943UYP3_9ACTN</name>
<comment type="caution">
    <text evidence="2">The sequence shown here is derived from an EMBL/GenBank/DDBJ whole genome shotgun (WGS) entry which is preliminary data.</text>
</comment>
<reference evidence="2" key="1">
    <citation type="submission" date="2021-02" db="EMBL/GenBank/DDBJ databases">
        <title>Infant gut strain persistence is associated with maternal origin, phylogeny, and functional potential including surface adhesion and iron acquisition.</title>
        <authorList>
            <person name="Lou Y.C."/>
        </authorList>
    </citation>
    <scope>NUCLEOTIDE SEQUENCE</scope>
    <source>
        <strain evidence="2">L2_039_000G1_dasL2_039_000G1_concoct_11</strain>
    </source>
</reference>
<dbReference type="InterPro" id="IPR031807">
    <property type="entry name" value="HicB-like"/>
</dbReference>
<protein>
    <submittedName>
        <fullName evidence="2">Type II toxin-antitoxin system HicB family antitoxin</fullName>
    </submittedName>
</protein>
<accession>A0A943UYP3</accession>
<dbReference type="EMBL" id="JAGZSV010000200">
    <property type="protein sequence ID" value="MBS6941484.1"/>
    <property type="molecule type" value="Genomic_DNA"/>
</dbReference>
<evidence type="ECO:0000259" key="1">
    <source>
        <dbReference type="Pfam" id="PF15919"/>
    </source>
</evidence>
<dbReference type="Pfam" id="PF15919">
    <property type="entry name" value="HicB_lk_antitox"/>
    <property type="match status" value="1"/>
</dbReference>
<dbReference type="SUPFAM" id="SSF143100">
    <property type="entry name" value="TTHA1013/TTHA0281-like"/>
    <property type="match status" value="1"/>
</dbReference>
<dbReference type="AlphaFoldDB" id="A0A943UYP3"/>
<dbReference type="Gene3D" id="3.30.160.250">
    <property type="match status" value="1"/>
</dbReference>
<dbReference type="Proteomes" id="UP000727506">
    <property type="component" value="Unassembled WGS sequence"/>
</dbReference>
<evidence type="ECO:0000313" key="2">
    <source>
        <dbReference type="EMBL" id="MBS6941484.1"/>
    </source>
</evidence>
<feature type="domain" description="HicB-like antitoxin of toxin-antitoxin system" evidence="1">
    <location>
        <begin position="6"/>
        <end position="65"/>
    </location>
</feature>
<gene>
    <name evidence="2" type="ORF">KH142_08470</name>
</gene>
<proteinExistence type="predicted"/>
<evidence type="ECO:0000313" key="3">
    <source>
        <dbReference type="Proteomes" id="UP000727506"/>
    </source>
</evidence>
<organism evidence="2 3">
    <name type="scientific">Slackia piriformis</name>
    <dbReference type="NCBI Taxonomy" id="626934"/>
    <lineage>
        <taxon>Bacteria</taxon>
        <taxon>Bacillati</taxon>
        <taxon>Actinomycetota</taxon>
        <taxon>Coriobacteriia</taxon>
        <taxon>Eggerthellales</taxon>
        <taxon>Eggerthellaceae</taxon>
        <taxon>Slackia</taxon>
    </lineage>
</organism>
<dbReference type="InterPro" id="IPR035069">
    <property type="entry name" value="TTHA1013/TTHA0281-like"/>
</dbReference>